<dbReference type="InterPro" id="IPR050832">
    <property type="entry name" value="Bact_Acetyltransf"/>
</dbReference>
<dbReference type="PANTHER" id="PTHR43877">
    <property type="entry name" value="AMINOALKYLPHOSPHONATE N-ACETYLTRANSFERASE-RELATED-RELATED"/>
    <property type="match status" value="1"/>
</dbReference>
<dbReference type="Pfam" id="PF00583">
    <property type="entry name" value="Acetyltransf_1"/>
    <property type="match status" value="1"/>
</dbReference>
<dbReference type="KEGG" id="cact:HZ995_07190"/>
<evidence type="ECO:0000256" key="1">
    <source>
        <dbReference type="ARBA" id="ARBA00022679"/>
    </source>
</evidence>
<keyword evidence="1" id="KW-0808">Transferase</keyword>
<dbReference type="EMBL" id="CP060010">
    <property type="protein sequence ID" value="QTN37274.1"/>
    <property type="molecule type" value="Genomic_DNA"/>
</dbReference>
<name>A0A975ES92_9RHOB</name>
<evidence type="ECO:0000313" key="4">
    <source>
        <dbReference type="EMBL" id="QTN37274.1"/>
    </source>
</evidence>
<organism evidence="4 5">
    <name type="scientific">Cognatishimia activa</name>
    <dbReference type="NCBI Taxonomy" id="1715691"/>
    <lineage>
        <taxon>Bacteria</taxon>
        <taxon>Pseudomonadati</taxon>
        <taxon>Pseudomonadota</taxon>
        <taxon>Alphaproteobacteria</taxon>
        <taxon>Rhodobacterales</taxon>
        <taxon>Paracoccaceae</taxon>
        <taxon>Cognatishimia</taxon>
    </lineage>
</organism>
<dbReference type="GO" id="GO:0016747">
    <property type="term" value="F:acyltransferase activity, transferring groups other than amino-acyl groups"/>
    <property type="evidence" value="ECO:0007669"/>
    <property type="project" value="InterPro"/>
</dbReference>
<protein>
    <submittedName>
        <fullName evidence="4">GNAT family N-acetyltransferase</fullName>
    </submittedName>
</protein>
<dbReference type="InterPro" id="IPR016181">
    <property type="entry name" value="Acyl_CoA_acyltransferase"/>
</dbReference>
<dbReference type="PROSITE" id="PS51186">
    <property type="entry name" value="GNAT"/>
    <property type="match status" value="1"/>
</dbReference>
<feature type="domain" description="N-acetyltransferase" evidence="3">
    <location>
        <begin position="7"/>
        <end position="161"/>
    </location>
</feature>
<dbReference type="RefSeq" id="WP_209357982.1">
    <property type="nucleotide sequence ID" value="NZ_CP060010.1"/>
</dbReference>
<keyword evidence="2" id="KW-0012">Acyltransferase</keyword>
<reference evidence="4" key="1">
    <citation type="submission" date="2020-07" db="EMBL/GenBank/DDBJ databases">
        <title>Genome sequences of bacteria associated with the marine, planktonic diatom Thalassiosira profunda strain ECT2AJA-044.</title>
        <authorList>
            <person name="Gargas C.B."/>
            <person name="Roberts W.R."/>
            <person name="Alverson A.J."/>
        </authorList>
    </citation>
    <scope>NUCLEOTIDE SEQUENCE</scope>
    <source>
        <strain evidence="4">ECT2AJA-044</strain>
    </source>
</reference>
<gene>
    <name evidence="4" type="ORF">HZ995_07190</name>
</gene>
<dbReference type="InterPro" id="IPR000182">
    <property type="entry name" value="GNAT_dom"/>
</dbReference>
<evidence type="ECO:0000313" key="5">
    <source>
        <dbReference type="Proteomes" id="UP000665026"/>
    </source>
</evidence>
<dbReference type="Gene3D" id="3.40.630.30">
    <property type="match status" value="1"/>
</dbReference>
<evidence type="ECO:0000259" key="3">
    <source>
        <dbReference type="PROSITE" id="PS51186"/>
    </source>
</evidence>
<dbReference type="CDD" id="cd04301">
    <property type="entry name" value="NAT_SF"/>
    <property type="match status" value="1"/>
</dbReference>
<dbReference type="Proteomes" id="UP000665026">
    <property type="component" value="Chromosome"/>
</dbReference>
<dbReference type="SUPFAM" id="SSF55729">
    <property type="entry name" value="Acyl-CoA N-acyltransferases (Nat)"/>
    <property type="match status" value="1"/>
</dbReference>
<evidence type="ECO:0000256" key="2">
    <source>
        <dbReference type="ARBA" id="ARBA00023315"/>
    </source>
</evidence>
<proteinExistence type="predicted"/>
<dbReference type="AlphaFoldDB" id="A0A975ES92"/>
<sequence length="161" mass="17929">MSQSKLSHVALAQPSDIAALEPLFQALYAHETPNAAAPDDATCARHIKRLLDEETPHDLIIAWGTDGRSLGLVAVARVTSISDPRPDNWTQIDLKELFVLPEARGQNIGRALMEWVQAYANRKGACRIDWHVKSDNADGIRFYERFGATILEGRLSMRKPL</sequence>
<accession>A0A975ES92</accession>